<dbReference type="AlphaFoldDB" id="A0A401VWJ4"/>
<evidence type="ECO:0008006" key="4">
    <source>
        <dbReference type="Google" id="ProtNLM"/>
    </source>
</evidence>
<dbReference type="RefSeq" id="WP_246177210.1">
    <property type="nucleotide sequence ID" value="NZ_BHZD01000001.1"/>
</dbReference>
<comment type="caution">
    <text evidence="2">The sequence shown here is derived from an EMBL/GenBank/DDBJ whole genome shotgun (WGS) entry which is preliminary data.</text>
</comment>
<dbReference type="Proteomes" id="UP000286746">
    <property type="component" value="Unassembled WGS sequence"/>
</dbReference>
<keyword evidence="1" id="KW-0732">Signal</keyword>
<name>A0A401VWJ4_STREY</name>
<feature type="signal peptide" evidence="1">
    <location>
        <begin position="1"/>
        <end position="31"/>
    </location>
</feature>
<protein>
    <recommendedName>
        <fullName evidence="4">Secreted protein</fullName>
    </recommendedName>
</protein>
<dbReference type="EMBL" id="BHZD01000001">
    <property type="protein sequence ID" value="GCD41391.1"/>
    <property type="molecule type" value="Genomic_DNA"/>
</dbReference>
<feature type="chain" id="PRO_5038428907" description="Secreted protein" evidence="1">
    <location>
        <begin position="32"/>
        <end position="174"/>
    </location>
</feature>
<reference evidence="2 3" key="1">
    <citation type="submission" date="2018-11" db="EMBL/GenBank/DDBJ databases">
        <title>Whole genome sequence of Streptomyces paromomycinus NBRC 15454(T).</title>
        <authorList>
            <person name="Komaki H."/>
            <person name="Tamura T."/>
        </authorList>
    </citation>
    <scope>NUCLEOTIDE SEQUENCE [LARGE SCALE GENOMIC DNA]</scope>
    <source>
        <strain evidence="2 3">NBRC 15454</strain>
    </source>
</reference>
<sequence length="174" mass="18262">MIHRLRKFLIAGVVGASAAVAGGAAFAVAQASPQTAPAVRQAADDTPPSAVEDFNYPNADKILKEVGLKLRKGDGHIILADCNGAADLEVMANKDKRPVSYCFKVTGKSGYLTLEVPQLVGIWENEGRAAKATLTTEGKTKTVALKKNDLTELGEGDITTGAKEATLLELRVTG</sequence>
<keyword evidence="3" id="KW-1185">Reference proteome</keyword>
<evidence type="ECO:0000313" key="2">
    <source>
        <dbReference type="EMBL" id="GCD41391.1"/>
    </source>
</evidence>
<evidence type="ECO:0000313" key="3">
    <source>
        <dbReference type="Proteomes" id="UP000286746"/>
    </source>
</evidence>
<accession>A0A401VWJ4</accession>
<organism evidence="2 3">
    <name type="scientific">Streptomyces paromomycinus</name>
    <name type="common">Streptomyces rimosus subsp. paromomycinus</name>
    <dbReference type="NCBI Taxonomy" id="92743"/>
    <lineage>
        <taxon>Bacteria</taxon>
        <taxon>Bacillati</taxon>
        <taxon>Actinomycetota</taxon>
        <taxon>Actinomycetes</taxon>
        <taxon>Kitasatosporales</taxon>
        <taxon>Streptomycetaceae</taxon>
        <taxon>Streptomyces</taxon>
    </lineage>
</organism>
<proteinExistence type="predicted"/>
<evidence type="ECO:0000256" key="1">
    <source>
        <dbReference type="SAM" id="SignalP"/>
    </source>
</evidence>
<gene>
    <name evidence="2" type="ORF">GKJPGBOP_01045</name>
</gene>